<dbReference type="GO" id="GO:0005840">
    <property type="term" value="C:ribosome"/>
    <property type="evidence" value="ECO:0007669"/>
    <property type="project" value="UniProtKB-KW"/>
</dbReference>
<feature type="domain" description="Small ribosomal subunit protein uS7" evidence="4">
    <location>
        <begin position="53"/>
        <end position="186"/>
    </location>
</feature>
<keyword evidence="6" id="KW-1185">Reference proteome</keyword>
<dbReference type="InterPro" id="IPR036823">
    <property type="entry name" value="Ribosomal_uS7_dom_sf"/>
</dbReference>
<evidence type="ECO:0000313" key="6">
    <source>
        <dbReference type="Proteomes" id="UP000752696"/>
    </source>
</evidence>
<dbReference type="AlphaFoldDB" id="A0A6V7GVU4"/>
<dbReference type="Pfam" id="PF00177">
    <property type="entry name" value="Ribosomal_S7"/>
    <property type="match status" value="1"/>
</dbReference>
<organism evidence="5 6">
    <name type="scientific">Heterotrigona itama</name>
    <dbReference type="NCBI Taxonomy" id="395501"/>
    <lineage>
        <taxon>Eukaryota</taxon>
        <taxon>Metazoa</taxon>
        <taxon>Ecdysozoa</taxon>
        <taxon>Arthropoda</taxon>
        <taxon>Hexapoda</taxon>
        <taxon>Insecta</taxon>
        <taxon>Pterygota</taxon>
        <taxon>Neoptera</taxon>
        <taxon>Endopterygota</taxon>
        <taxon>Hymenoptera</taxon>
        <taxon>Apocrita</taxon>
        <taxon>Aculeata</taxon>
        <taxon>Apoidea</taxon>
        <taxon>Anthophila</taxon>
        <taxon>Apidae</taxon>
        <taxon>Heterotrigona</taxon>
    </lineage>
</organism>
<feature type="non-terminal residue" evidence="5">
    <location>
        <position position="186"/>
    </location>
</feature>
<dbReference type="GO" id="GO:0006412">
    <property type="term" value="P:translation"/>
    <property type="evidence" value="ECO:0007669"/>
    <property type="project" value="InterPro"/>
</dbReference>
<comment type="similarity">
    <text evidence="1">Belongs to the universal ribosomal protein uS7 family.</text>
</comment>
<keyword evidence="2" id="KW-0689">Ribosomal protein</keyword>
<evidence type="ECO:0000313" key="5">
    <source>
        <dbReference type="EMBL" id="CAD1469428.1"/>
    </source>
</evidence>
<dbReference type="PIRSF" id="PIRSF002122">
    <property type="entry name" value="RPS7p_RPS7a_RPS5e_RPS7o"/>
    <property type="match status" value="1"/>
</dbReference>
<dbReference type="EMBL" id="CAJDYZ010002396">
    <property type="protein sequence ID" value="CAD1469428.1"/>
    <property type="molecule type" value="Genomic_DNA"/>
</dbReference>
<dbReference type="SUPFAM" id="SSF47973">
    <property type="entry name" value="Ribosomal protein S7"/>
    <property type="match status" value="1"/>
</dbReference>
<protein>
    <recommendedName>
        <fullName evidence="4">Small ribosomal subunit protein uS7 domain-containing protein</fullName>
    </recommendedName>
</protein>
<gene>
    <name evidence="5" type="ORF">MHI_LOCUS125611</name>
</gene>
<evidence type="ECO:0000256" key="1">
    <source>
        <dbReference type="ARBA" id="ARBA00007151"/>
    </source>
</evidence>
<comment type="caution">
    <text evidence="5">The sequence shown here is derived from an EMBL/GenBank/DDBJ whole genome shotgun (WGS) entry which is preliminary data.</text>
</comment>
<dbReference type="GO" id="GO:1990904">
    <property type="term" value="C:ribonucleoprotein complex"/>
    <property type="evidence" value="ECO:0007669"/>
    <property type="project" value="UniProtKB-KW"/>
</dbReference>
<dbReference type="PANTHER" id="PTHR11205">
    <property type="entry name" value="RIBOSOMAL PROTEIN S7"/>
    <property type="match status" value="1"/>
</dbReference>
<dbReference type="InterPro" id="IPR000235">
    <property type="entry name" value="Ribosomal_uS7"/>
</dbReference>
<accession>A0A6V7GVU4</accession>
<dbReference type="OrthoDB" id="9972728at2759"/>
<feature type="non-terminal residue" evidence="5">
    <location>
        <position position="1"/>
    </location>
</feature>
<keyword evidence="3" id="KW-0687">Ribonucleoprotein</keyword>
<proteinExistence type="inferred from homology"/>
<reference evidence="5" key="1">
    <citation type="submission" date="2020-07" db="EMBL/GenBank/DDBJ databases">
        <authorList>
            <person name="Nazaruddin N."/>
        </authorList>
    </citation>
    <scope>NUCLEOTIDE SEQUENCE</scope>
</reference>
<sequence length="186" mass="21721">YNLENGLQFYSVFPPNYIKPIYKKDEQEALYQKETELKQFSLSPIKPAKTNNTCSEFHDELIRKFTNYIMKKGDKKMARKIVDETFENIKIKKLNEYYNTPSEYKENIILDPKVVFYQAIENCTPVLELQKISRGGIAYQVPVPINENRAQFLSMNWIIRIAQNKGNAEKLSDVLAKEIIDAAKNQ</sequence>
<dbReference type="Gene3D" id="1.10.455.10">
    <property type="entry name" value="Ribosomal protein S7 domain"/>
    <property type="match status" value="1"/>
</dbReference>
<evidence type="ECO:0000256" key="3">
    <source>
        <dbReference type="ARBA" id="ARBA00023274"/>
    </source>
</evidence>
<name>A0A6V7GVU4_9HYME</name>
<dbReference type="InterPro" id="IPR023798">
    <property type="entry name" value="Ribosomal_uS7_dom"/>
</dbReference>
<dbReference type="Proteomes" id="UP000752696">
    <property type="component" value="Unassembled WGS sequence"/>
</dbReference>
<evidence type="ECO:0000259" key="4">
    <source>
        <dbReference type="Pfam" id="PF00177"/>
    </source>
</evidence>
<evidence type="ECO:0000256" key="2">
    <source>
        <dbReference type="ARBA" id="ARBA00022980"/>
    </source>
</evidence>